<organism evidence="2 3">
    <name type="scientific">Mortierella alpina</name>
    <name type="common">Oleaginous fungus</name>
    <name type="synonym">Mortierella renispora</name>
    <dbReference type="NCBI Taxonomy" id="64518"/>
    <lineage>
        <taxon>Eukaryota</taxon>
        <taxon>Fungi</taxon>
        <taxon>Fungi incertae sedis</taxon>
        <taxon>Mucoromycota</taxon>
        <taxon>Mortierellomycotina</taxon>
        <taxon>Mortierellomycetes</taxon>
        <taxon>Mortierellales</taxon>
        <taxon>Mortierellaceae</taxon>
        <taxon>Mortierella</taxon>
    </lineage>
</organism>
<feature type="region of interest" description="Disordered" evidence="1">
    <location>
        <begin position="760"/>
        <end position="792"/>
    </location>
</feature>
<feature type="compositionally biased region" description="Low complexity" evidence="1">
    <location>
        <begin position="852"/>
        <end position="868"/>
    </location>
</feature>
<accession>A0A9P8CVS2</accession>
<evidence type="ECO:0000313" key="2">
    <source>
        <dbReference type="EMBL" id="KAG9320301.1"/>
    </source>
</evidence>
<feature type="region of interest" description="Disordered" evidence="1">
    <location>
        <begin position="837"/>
        <end position="870"/>
    </location>
</feature>
<sequence>MLETKNPSPKLPMGDSSSIGSMSTENTEPNHESKNGLCDTEGAHRRKRASQRKNHKQRVAVKKIKKLEEASGKGTTLPTAPHVPASTTCPSSVHEAGKRSLHASNDDTEPEPSLMLENGSELARRSMAYHAADEVARKWQSGSSTDGSDDPSAEKSDGEHPPSTPLVPISGMVAAISPIRFSHPFTEPYPAPELDVWASDSSCLQDSTLPNSVDQQSPELFIPLSFDSKEDRGVMELNDAAWDQPPLQNEFNHKSGDKFTPFTDTRNEISGSEAVEPTTEAVPGMEPRRDARRQIYLTRTTSHESHDHNLQDWEEVNGRVMLAAIQCLSRDEDMEQAYVCILSTVNVLKRGGEPQGSSLECARKLLRIMIQPTIAERLVNEIGRQGELTPGALYYQVYQTMQDAGYQLEQDDHLRVCQFLLDHDSAQDAISCLARVDSARWSGSTYRTAISCHLFCKPRRLQEAEVLLDRYLSHSRTLLAHSHGATSKSHKDHQERERVSRVMIQKWFRLQLDASKWEETKTQYERRRARLMEAPANIDRFLSSLSLSEVEIKPEPAKETHQTCQQIHHGEGSMTLPSSSFTAGVSTPSLKDVTTATGNVTPRPDSEVAKEVPTKRRFSFLSAFKSMSSSSLAKAKDSTTTAPLNVDMRKTKSAKSPPNLTPLQTPIGHKSIHVNRHLTVLDNGMLEECINHKQFEYGWKHVYERMGPARLEDKDTAKIAMRLCKRAFLGHGGLSPHLKGGSSSPNLLARELCFEDDSRLSPGEKDCEDASGLEGADGAEHENGTATKRDGLLAGDYSGTRSWKKNSEEDAEVWEARAWAIYNKATMNPFFFSSTGNTPAASVTQPQKPSATTLPQGTSTGPGTTRGSALSLSSPISGMAGTTSLAVFLHNILTVAIHSPECSSRFMKAFKVYCAMRNDPLNRYQAQLRDPFVMTCMFKAIYDTVLAIVRAQSAEQHQMPQMTIGPLMDLAFEIYADMRNVGPIRQLPRLSALAPLTPLPRTPKTPGFAHQASPWTESNINHNLSGSMSMFFNLSNRPSTSSSLTTVDLSACGSTDATAAASATSITSSATKSTLSVAPTAQLILQDLNPTLQPNPQARRLPNELYLALLHLCIQVPLSGLSTSFKVVKTMISDMMSTQAGQQPANLDSHLAAALQFYHDRWMCRPQELKERTWSCCSVHNHEEDSSCESCPGQSVHKRRKRRPATTDGHANHDHEDKDDEGDASENCQSGLDHEGCIYHGWMYQPESYILKHMTPSNVSSTNSSLSDLRDTDCTPELTTTTIAAGVPSALSSSTRIDTELPLMENENSQYGIYKHDADLDELDQYLNTRMQPIEKGIQDSKQSSDCGLTNEQSARAHWIDGLEHDTCNDRFYWGLWSRQDPVLQSVRFSRRRARMLWRHVDSMDV</sequence>
<feature type="compositionally biased region" description="Basic residues" evidence="1">
    <location>
        <begin position="44"/>
        <end position="65"/>
    </location>
</feature>
<evidence type="ECO:0000313" key="3">
    <source>
        <dbReference type="Proteomes" id="UP000717515"/>
    </source>
</evidence>
<evidence type="ECO:0000256" key="1">
    <source>
        <dbReference type="SAM" id="MobiDB-lite"/>
    </source>
</evidence>
<name>A0A9P8CVS2_MORAP</name>
<feature type="region of interest" description="Disordered" evidence="1">
    <location>
        <begin position="1182"/>
        <end position="1227"/>
    </location>
</feature>
<gene>
    <name evidence="2" type="ORF">KVV02_008067</name>
</gene>
<dbReference type="Proteomes" id="UP000717515">
    <property type="component" value="Unassembled WGS sequence"/>
</dbReference>
<proteinExistence type="predicted"/>
<reference evidence="2" key="1">
    <citation type="submission" date="2021-07" db="EMBL/GenBank/DDBJ databases">
        <title>Draft genome of Mortierella alpina, strain LL118, isolated from an aspen leaf litter sample.</title>
        <authorList>
            <person name="Yang S."/>
            <person name="Vinatzer B.A."/>
        </authorList>
    </citation>
    <scope>NUCLEOTIDE SEQUENCE</scope>
    <source>
        <strain evidence="2">LL118</strain>
    </source>
</reference>
<comment type="caution">
    <text evidence="2">The sequence shown here is derived from an EMBL/GenBank/DDBJ whole genome shotgun (WGS) entry which is preliminary data.</text>
</comment>
<feature type="compositionally biased region" description="Basic and acidic residues" evidence="1">
    <location>
        <begin position="778"/>
        <end position="791"/>
    </location>
</feature>
<dbReference type="EMBL" id="JAIFTL010000305">
    <property type="protein sequence ID" value="KAG9320301.1"/>
    <property type="molecule type" value="Genomic_DNA"/>
</dbReference>
<feature type="compositionally biased region" description="Polar residues" evidence="1">
    <location>
        <begin position="837"/>
        <end position="851"/>
    </location>
</feature>
<protein>
    <submittedName>
        <fullName evidence="2">Uncharacterized protein</fullName>
    </submittedName>
</protein>
<feature type="region of interest" description="Disordered" evidence="1">
    <location>
        <begin position="1"/>
        <end position="168"/>
    </location>
</feature>
<feature type="compositionally biased region" description="Polar residues" evidence="1">
    <location>
        <begin position="15"/>
        <end position="27"/>
    </location>
</feature>